<name>A0A5N5Q876_9AGAM</name>
<gene>
    <name evidence="1" type="ORF">CTheo_8963</name>
</gene>
<reference evidence="1 2" key="1">
    <citation type="journal article" date="2019" name="Fungal Biol. Biotechnol.">
        <title>Draft genome sequence of fastidious pathogen Ceratobasidium theobromae, which causes vascular-streak dieback in Theobroma cacao.</title>
        <authorList>
            <person name="Ali S.S."/>
            <person name="Asman A."/>
            <person name="Shao J."/>
            <person name="Firmansyah A.P."/>
            <person name="Susilo A.W."/>
            <person name="Rosmana A."/>
            <person name="McMahon P."/>
            <person name="Junaid M."/>
            <person name="Guest D."/>
            <person name="Kheng T.Y."/>
            <person name="Meinhardt L.W."/>
            <person name="Bailey B.A."/>
        </authorList>
    </citation>
    <scope>NUCLEOTIDE SEQUENCE [LARGE SCALE GENOMIC DNA]</scope>
    <source>
        <strain evidence="1 2">CT2</strain>
    </source>
</reference>
<evidence type="ECO:0000313" key="2">
    <source>
        <dbReference type="Proteomes" id="UP000383932"/>
    </source>
</evidence>
<organism evidence="1 2">
    <name type="scientific">Ceratobasidium theobromae</name>
    <dbReference type="NCBI Taxonomy" id="1582974"/>
    <lineage>
        <taxon>Eukaryota</taxon>
        <taxon>Fungi</taxon>
        <taxon>Dikarya</taxon>
        <taxon>Basidiomycota</taxon>
        <taxon>Agaricomycotina</taxon>
        <taxon>Agaricomycetes</taxon>
        <taxon>Cantharellales</taxon>
        <taxon>Ceratobasidiaceae</taxon>
        <taxon>Ceratobasidium</taxon>
    </lineage>
</organism>
<dbReference type="EMBL" id="SSOP01000945">
    <property type="protein sequence ID" value="KAB5587598.1"/>
    <property type="molecule type" value="Genomic_DNA"/>
</dbReference>
<dbReference type="AlphaFoldDB" id="A0A5N5Q876"/>
<evidence type="ECO:0000313" key="1">
    <source>
        <dbReference type="EMBL" id="KAB5587598.1"/>
    </source>
</evidence>
<comment type="caution">
    <text evidence="1">The sequence shown here is derived from an EMBL/GenBank/DDBJ whole genome shotgun (WGS) entry which is preliminary data.</text>
</comment>
<sequence>MYLVFHVKKYELQGHVATAPGIVISLPDKASGTLASETTEPLATPSTSNTSINSLLNTAQYTPDLGSNQDSIKQAAWKKAAETLKLRGSNLKSTDTIAKHTELLECMALLPGTTDKRGLYMETTGLNHNPKTFSSWRAIGIWWMSLPEAKKEEYGKEVWVSKTHQIKALADCICA</sequence>
<protein>
    <submittedName>
        <fullName evidence="1">Uncharacterized protein</fullName>
    </submittedName>
</protein>
<proteinExistence type="predicted"/>
<accession>A0A5N5Q876</accession>
<dbReference type="Proteomes" id="UP000383932">
    <property type="component" value="Unassembled WGS sequence"/>
</dbReference>
<keyword evidence="2" id="KW-1185">Reference proteome</keyword>